<dbReference type="WBParaSite" id="RSKR_0000414000.1">
    <property type="protein sequence ID" value="RSKR_0000414000.1"/>
    <property type="gene ID" value="RSKR_0000414000"/>
</dbReference>
<proteinExistence type="predicted"/>
<reference evidence="2" key="1">
    <citation type="submission" date="2016-11" db="UniProtKB">
        <authorList>
            <consortium name="WormBaseParasite"/>
        </authorList>
    </citation>
    <scope>IDENTIFICATION</scope>
    <source>
        <strain evidence="2">KR3021</strain>
    </source>
</reference>
<evidence type="ECO:0000313" key="2">
    <source>
        <dbReference type="WBParaSite" id="RSKR_0000414000.1"/>
    </source>
</evidence>
<dbReference type="Proteomes" id="UP000095286">
    <property type="component" value="Unplaced"/>
</dbReference>
<accession>A0AC35TT78</accession>
<evidence type="ECO:0000313" key="1">
    <source>
        <dbReference type="Proteomes" id="UP000095286"/>
    </source>
</evidence>
<organism evidence="1 2">
    <name type="scientific">Rhabditophanes sp. KR3021</name>
    <dbReference type="NCBI Taxonomy" id="114890"/>
    <lineage>
        <taxon>Eukaryota</taxon>
        <taxon>Metazoa</taxon>
        <taxon>Ecdysozoa</taxon>
        <taxon>Nematoda</taxon>
        <taxon>Chromadorea</taxon>
        <taxon>Rhabditida</taxon>
        <taxon>Tylenchina</taxon>
        <taxon>Panagrolaimomorpha</taxon>
        <taxon>Strongyloidoidea</taxon>
        <taxon>Alloionematidae</taxon>
        <taxon>Rhabditophanes</taxon>
    </lineage>
</organism>
<name>A0AC35TT78_9BILA</name>
<protein>
    <submittedName>
        <fullName evidence="2">AC transposase</fullName>
    </submittedName>
</protein>
<sequence length="84" mass="9863">MYLYLFVTKDNIYLMWRLIDGIVSISYGTHVILSVMFIQEIKRIVLNHTGIRSYSDSHANENGNHVRIIASIRRFSIERECCDL</sequence>